<keyword evidence="4" id="KW-0975">Bacterial flagellum</keyword>
<dbReference type="PANTHER" id="PTHR42792">
    <property type="entry name" value="FLAGELLIN"/>
    <property type="match status" value="1"/>
</dbReference>
<reference evidence="6 7" key="1">
    <citation type="submission" date="2018-05" db="EMBL/GenBank/DDBJ databases">
        <title>Genomic Encyclopedia of Type Strains, Phase IV (KMG-IV): sequencing the most valuable type-strain genomes for metagenomic binning, comparative biology and taxonomic classification.</title>
        <authorList>
            <person name="Goeker M."/>
        </authorList>
    </citation>
    <scope>NUCLEOTIDE SEQUENCE [LARGE SCALE GENOMIC DNA]</scope>
    <source>
        <strain evidence="6 7">DSM 19792</strain>
    </source>
</reference>
<dbReference type="EMBL" id="QJKB01000001">
    <property type="protein sequence ID" value="PXX46539.1"/>
    <property type="molecule type" value="Genomic_DNA"/>
</dbReference>
<keyword evidence="6" id="KW-0966">Cell projection</keyword>
<protein>
    <submittedName>
        <fullName evidence="6">Flagellar hook-associated protein 3 FlgL</fullName>
    </submittedName>
</protein>
<comment type="similarity">
    <text evidence="3">Belongs to the bacterial flagellin family.</text>
</comment>
<dbReference type="GO" id="GO:0005198">
    <property type="term" value="F:structural molecule activity"/>
    <property type="evidence" value="ECO:0007669"/>
    <property type="project" value="InterPro"/>
</dbReference>
<dbReference type="SUPFAM" id="SSF64518">
    <property type="entry name" value="Phase 1 flagellin"/>
    <property type="match status" value="1"/>
</dbReference>
<dbReference type="GO" id="GO:0005576">
    <property type="term" value="C:extracellular region"/>
    <property type="evidence" value="ECO:0007669"/>
    <property type="project" value="UniProtKB-SubCell"/>
</dbReference>
<evidence type="ECO:0000256" key="2">
    <source>
        <dbReference type="ARBA" id="ARBA00004613"/>
    </source>
</evidence>
<evidence type="ECO:0000256" key="3">
    <source>
        <dbReference type="ARBA" id="ARBA00005709"/>
    </source>
</evidence>
<keyword evidence="6" id="KW-0282">Flagellum</keyword>
<name>A0A318JGK1_9BURK</name>
<accession>A0A318JGK1</accession>
<evidence type="ECO:0000313" key="6">
    <source>
        <dbReference type="EMBL" id="PXX46539.1"/>
    </source>
</evidence>
<evidence type="ECO:0000256" key="4">
    <source>
        <dbReference type="ARBA" id="ARBA00023143"/>
    </source>
</evidence>
<keyword evidence="7" id="KW-1185">Reference proteome</keyword>
<dbReference type="PANTHER" id="PTHR42792:SF1">
    <property type="entry name" value="FLAGELLAR HOOK-ASSOCIATED PROTEIN 3"/>
    <property type="match status" value="1"/>
</dbReference>
<dbReference type="OrthoDB" id="9768249at2"/>
<dbReference type="InterPro" id="IPR001029">
    <property type="entry name" value="Flagellin_N"/>
</dbReference>
<dbReference type="GO" id="GO:0071973">
    <property type="term" value="P:bacterial-type flagellum-dependent cell motility"/>
    <property type="evidence" value="ECO:0007669"/>
    <property type="project" value="InterPro"/>
</dbReference>
<dbReference type="Pfam" id="PF00669">
    <property type="entry name" value="Flagellin_N"/>
    <property type="match status" value="1"/>
</dbReference>
<gene>
    <name evidence="6" type="ORF">DFR42_101108</name>
</gene>
<evidence type="ECO:0000313" key="7">
    <source>
        <dbReference type="Proteomes" id="UP000247792"/>
    </source>
</evidence>
<keyword evidence="6" id="KW-0969">Cilium</keyword>
<dbReference type="NCBIfam" id="TIGR02550">
    <property type="entry name" value="flagell_flgL"/>
    <property type="match status" value="1"/>
</dbReference>
<dbReference type="AlphaFoldDB" id="A0A318JGK1"/>
<evidence type="ECO:0000259" key="5">
    <source>
        <dbReference type="Pfam" id="PF00669"/>
    </source>
</evidence>
<proteinExistence type="inferred from homology"/>
<comment type="caution">
    <text evidence="6">The sequence shown here is derived from an EMBL/GenBank/DDBJ whole genome shotgun (WGS) entry which is preliminary data.</text>
</comment>
<dbReference type="RefSeq" id="WP_110253015.1">
    <property type="nucleotide sequence ID" value="NZ_QJKB01000001.1"/>
</dbReference>
<dbReference type="Proteomes" id="UP000247792">
    <property type="component" value="Unassembled WGS sequence"/>
</dbReference>
<comment type="subcellular location">
    <subcellularLocation>
        <location evidence="1">Bacterial flagellum</location>
    </subcellularLocation>
    <subcellularLocation>
        <location evidence="2">Secreted</location>
    </subcellularLocation>
</comment>
<dbReference type="InterPro" id="IPR013384">
    <property type="entry name" value="Flagell_FlgL"/>
</dbReference>
<sequence>MRISTSTIYQSAGTRISDLQVSVNKISQQVSSGRRVLTPADDPIASARALVISQSDSLNTQFATNRQAARNNLSASESVLSNVTDTLHNIKTLIVKAGNGTYTDAERGFIAQELQGNLDQLFGQANATDGTGNYLFSGFNTTTAPYSKKAGGATYNGDLGQRFIQADSSRQIPLSGPGTDIFENIRTSPGQFNVQPNPSNAGLAVAAATINVPTSANLTGNNYEVAFDNLGTSFTVTNKTTNTVVVPLTPYVSGTPITFDGIDLSVTNAVGPPVSAPGPGDKFTVQPGNQNIFETVTDIINALNIPAGTATAKKELTAALNQGNNNVDKSLNNILTVRAQLGTSLKELDDLDTEGDAKGVAFKQDLSALLDLDYAVALTELSQQQVTLQAAQQSFVKTSGLSLFDYIR</sequence>
<organism evidence="6 7">
    <name type="scientific">Undibacterium pigrum</name>
    <dbReference type="NCBI Taxonomy" id="401470"/>
    <lineage>
        <taxon>Bacteria</taxon>
        <taxon>Pseudomonadati</taxon>
        <taxon>Pseudomonadota</taxon>
        <taxon>Betaproteobacteria</taxon>
        <taxon>Burkholderiales</taxon>
        <taxon>Oxalobacteraceae</taxon>
        <taxon>Undibacterium</taxon>
    </lineage>
</organism>
<dbReference type="Gene3D" id="1.20.1330.10">
    <property type="entry name" value="f41 fragment of flagellin, N-terminal domain"/>
    <property type="match status" value="2"/>
</dbReference>
<evidence type="ECO:0000256" key="1">
    <source>
        <dbReference type="ARBA" id="ARBA00004365"/>
    </source>
</evidence>
<dbReference type="GO" id="GO:0009424">
    <property type="term" value="C:bacterial-type flagellum hook"/>
    <property type="evidence" value="ECO:0007669"/>
    <property type="project" value="InterPro"/>
</dbReference>
<dbReference type="InterPro" id="IPR001492">
    <property type="entry name" value="Flagellin"/>
</dbReference>
<feature type="domain" description="Flagellin N-terminal" evidence="5">
    <location>
        <begin position="3"/>
        <end position="141"/>
    </location>
</feature>